<dbReference type="EMBL" id="FQXN01000003">
    <property type="protein sequence ID" value="SHH41213.1"/>
    <property type="molecule type" value="Genomic_DNA"/>
</dbReference>
<organism evidence="2 3">
    <name type="scientific">Thermosipho atlanticus DSM 15807</name>
    <dbReference type="NCBI Taxonomy" id="1123380"/>
    <lineage>
        <taxon>Bacteria</taxon>
        <taxon>Thermotogati</taxon>
        <taxon>Thermotogota</taxon>
        <taxon>Thermotogae</taxon>
        <taxon>Thermotogales</taxon>
        <taxon>Fervidobacteriaceae</taxon>
        <taxon>Thermosipho</taxon>
    </lineage>
</organism>
<keyword evidence="3" id="KW-1185">Reference proteome</keyword>
<dbReference type="AlphaFoldDB" id="A0A1M5STA5"/>
<keyword evidence="1" id="KW-1133">Transmembrane helix</keyword>
<proteinExistence type="predicted"/>
<gene>
    <name evidence="2" type="ORF">SAMN02745199_1042</name>
</gene>
<reference evidence="3" key="1">
    <citation type="submission" date="2016-11" db="EMBL/GenBank/DDBJ databases">
        <authorList>
            <person name="Varghese N."/>
            <person name="Submissions S."/>
        </authorList>
    </citation>
    <scope>NUCLEOTIDE SEQUENCE [LARGE SCALE GENOMIC DNA]</scope>
    <source>
        <strain evidence="3">DSM 15807</strain>
    </source>
</reference>
<evidence type="ECO:0000256" key="1">
    <source>
        <dbReference type="SAM" id="Phobius"/>
    </source>
</evidence>
<sequence length="152" mass="17604">MNKKLLLILIFVIIIFVIIFVILVFLNKSNSVITSTKTNVRVTSIKDITYMFEPVGNVSFFEPYFLNINFNDVKSGDYQIVNELRYLGFYSYDNRKEVYIVENGKIIKYNIKDLISQRYYVLSISKAHLVVLDTFEGTIKLIISNTIGGFES</sequence>
<dbReference type="RefSeq" id="WP_084728040.1">
    <property type="nucleotide sequence ID" value="NZ_FQXN01000003.1"/>
</dbReference>
<evidence type="ECO:0000313" key="3">
    <source>
        <dbReference type="Proteomes" id="UP000242592"/>
    </source>
</evidence>
<feature type="transmembrane region" description="Helical" evidence="1">
    <location>
        <begin position="6"/>
        <end position="26"/>
    </location>
</feature>
<evidence type="ECO:0000313" key="2">
    <source>
        <dbReference type="EMBL" id="SHH41213.1"/>
    </source>
</evidence>
<keyword evidence="1" id="KW-0472">Membrane</keyword>
<keyword evidence="1" id="KW-0812">Transmembrane</keyword>
<dbReference type="Proteomes" id="UP000242592">
    <property type="component" value="Unassembled WGS sequence"/>
</dbReference>
<protein>
    <submittedName>
        <fullName evidence="2">Uncharacterized protein</fullName>
    </submittedName>
</protein>
<accession>A0A1M5STA5</accession>
<dbReference type="STRING" id="1123380.SAMN02745199_1042"/>
<name>A0A1M5STA5_9BACT</name>